<dbReference type="InterPro" id="IPR050273">
    <property type="entry name" value="GppA/Ppx_hydrolase"/>
</dbReference>
<protein>
    <submittedName>
        <fullName evidence="2">Ppx/GppA phosphatase</fullName>
    </submittedName>
</protein>
<dbReference type="GO" id="GO:0016462">
    <property type="term" value="F:pyrophosphatase activity"/>
    <property type="evidence" value="ECO:0007669"/>
    <property type="project" value="TreeGrafter"/>
</dbReference>
<dbReference type="InParanoid" id="A0LK52"/>
<dbReference type="EMBL" id="CP000478">
    <property type="protein sequence ID" value="ABK17804.1"/>
    <property type="molecule type" value="Genomic_DNA"/>
</dbReference>
<evidence type="ECO:0000313" key="3">
    <source>
        <dbReference type="Proteomes" id="UP000001784"/>
    </source>
</evidence>
<evidence type="ECO:0000313" key="2">
    <source>
        <dbReference type="EMBL" id="ABK17804.1"/>
    </source>
</evidence>
<accession>A0LK52</accession>
<dbReference type="CDD" id="cd24054">
    <property type="entry name" value="ASKHA_NBD_AaPPX-GppA_MtPPX2-like"/>
    <property type="match status" value="1"/>
</dbReference>
<gene>
    <name evidence="2" type="ordered locus">Sfum_2121</name>
</gene>
<dbReference type="eggNOG" id="COG0248">
    <property type="taxonomic scope" value="Bacteria"/>
</dbReference>
<dbReference type="InterPro" id="IPR043129">
    <property type="entry name" value="ATPase_NBD"/>
</dbReference>
<evidence type="ECO:0000259" key="1">
    <source>
        <dbReference type="Pfam" id="PF02541"/>
    </source>
</evidence>
<dbReference type="FunCoup" id="A0LK52">
    <property type="interactions" value="326"/>
</dbReference>
<dbReference type="Proteomes" id="UP000001784">
    <property type="component" value="Chromosome"/>
</dbReference>
<sequence>MSTGDCFASIDLGSHTVRLLIARRDDLEIVPLRVERRITRLAEDFGTEDRLGEKGMHATLAAMEEYVRLMGRYEVQFVSCGATGVVRRARNQDDFLDQVRRRTGISPAVLSEDSEALLSAKGTLSALPSRAGLTLLFDLGGSSTEFLLLDSVHPDAPLFVTSVFVGAATLTERFLAGDPPSASSLAAAAAAAAGSIAPVISAVAPHLAAIRPDRPFLLAGTAGTVTTLAAMYLRMEPYEPFRVNGLALSYAWISETIASLASSTLAQRGGIRGLEKGREDIILGGAVIVGEIVRGFNVDTLTAADAGLLEGLLLDLVEKSCGIRSTLVSPLTWRPQKE</sequence>
<dbReference type="Gene3D" id="3.30.420.150">
    <property type="entry name" value="Exopolyphosphatase. Domain 2"/>
    <property type="match status" value="1"/>
</dbReference>
<dbReference type="KEGG" id="sfu:Sfum_2121"/>
<organism evidence="2 3">
    <name type="scientific">Syntrophobacter fumaroxidans (strain DSM 10017 / MPOB)</name>
    <dbReference type="NCBI Taxonomy" id="335543"/>
    <lineage>
        <taxon>Bacteria</taxon>
        <taxon>Pseudomonadati</taxon>
        <taxon>Thermodesulfobacteriota</taxon>
        <taxon>Syntrophobacteria</taxon>
        <taxon>Syntrophobacterales</taxon>
        <taxon>Syntrophobacteraceae</taxon>
        <taxon>Syntrophobacter</taxon>
    </lineage>
</organism>
<dbReference type="STRING" id="335543.Sfum_2121"/>
<dbReference type="PANTHER" id="PTHR30005">
    <property type="entry name" value="EXOPOLYPHOSPHATASE"/>
    <property type="match status" value="1"/>
</dbReference>
<dbReference type="InterPro" id="IPR003695">
    <property type="entry name" value="Ppx_GppA_N"/>
</dbReference>
<dbReference type="AlphaFoldDB" id="A0LK52"/>
<dbReference type="RefSeq" id="WP_011698973.1">
    <property type="nucleotide sequence ID" value="NC_008554.1"/>
</dbReference>
<dbReference type="PANTHER" id="PTHR30005:SF0">
    <property type="entry name" value="RETROGRADE REGULATION PROTEIN 2"/>
    <property type="match status" value="1"/>
</dbReference>
<feature type="domain" description="Ppx/GppA phosphatase N-terminal" evidence="1">
    <location>
        <begin position="20"/>
        <end position="319"/>
    </location>
</feature>
<dbReference type="SUPFAM" id="SSF53067">
    <property type="entry name" value="Actin-like ATPase domain"/>
    <property type="match status" value="2"/>
</dbReference>
<keyword evidence="3" id="KW-1185">Reference proteome</keyword>
<name>A0LK52_SYNFM</name>
<proteinExistence type="predicted"/>
<dbReference type="Pfam" id="PF02541">
    <property type="entry name" value="Ppx-GppA"/>
    <property type="match status" value="1"/>
</dbReference>
<dbReference type="Gene3D" id="3.30.420.40">
    <property type="match status" value="1"/>
</dbReference>
<dbReference type="HOGENOM" id="CLU_025908_1_2_7"/>
<reference evidence="2 3" key="1">
    <citation type="submission" date="2006-10" db="EMBL/GenBank/DDBJ databases">
        <title>Complete sequence of Syntrophobacter fumaroxidans MPOB.</title>
        <authorList>
            <consortium name="US DOE Joint Genome Institute"/>
            <person name="Copeland A."/>
            <person name="Lucas S."/>
            <person name="Lapidus A."/>
            <person name="Barry K."/>
            <person name="Detter J.C."/>
            <person name="Glavina del Rio T."/>
            <person name="Hammon N."/>
            <person name="Israni S."/>
            <person name="Pitluck S."/>
            <person name="Goltsman E.G."/>
            <person name="Martinez M."/>
            <person name="Schmutz J."/>
            <person name="Larimer F."/>
            <person name="Land M."/>
            <person name="Hauser L."/>
            <person name="Kyrpides N."/>
            <person name="Kim E."/>
            <person name="Boone D.R."/>
            <person name="Brockman F."/>
            <person name="Culley D."/>
            <person name="Ferry J."/>
            <person name="Gunsalus R."/>
            <person name="McInerney M.J."/>
            <person name="Morrison M."/>
            <person name="Plugge C."/>
            <person name="Rohlin L."/>
            <person name="Scholten J."/>
            <person name="Sieber J."/>
            <person name="Stams A.J.M."/>
            <person name="Worm P."/>
            <person name="Henstra A.M."/>
            <person name="Richardson P."/>
        </authorList>
    </citation>
    <scope>NUCLEOTIDE SEQUENCE [LARGE SCALE GENOMIC DNA]</scope>
    <source>
        <strain evidence="3">DSM 10017 / MPOB</strain>
    </source>
</reference>